<comment type="function">
    <text evidence="7">Catalyzes the anti-1,4-elimination of the C-3 phosphate and the C-6 proR hydrogen from 5-enolpyruvylshikimate-3-phosphate (EPSP) to yield chorismate, which is the branch point compound that serves as the starting substrate for the three terminal pathways of aromatic amino acid biosynthesis. This reaction introduces a second double bond into the aromatic ring system.</text>
</comment>
<feature type="binding site" evidence="7">
    <location>
        <begin position="341"/>
        <end position="345"/>
    </location>
    <ligand>
        <name>FMN</name>
        <dbReference type="ChEBI" id="CHEBI:58210"/>
    </ligand>
</feature>
<dbReference type="GO" id="GO:0010181">
    <property type="term" value="F:FMN binding"/>
    <property type="evidence" value="ECO:0007669"/>
    <property type="project" value="TreeGrafter"/>
</dbReference>
<keyword evidence="5 7" id="KW-0057">Aromatic amino acid biosynthesis</keyword>
<keyword evidence="7" id="KW-0521">NADP</keyword>
<dbReference type="GO" id="GO:0009423">
    <property type="term" value="P:chorismate biosynthetic process"/>
    <property type="evidence" value="ECO:0007669"/>
    <property type="project" value="UniProtKB-UniRule"/>
</dbReference>
<dbReference type="EMBL" id="CAIJDO010000191">
    <property type="protein sequence ID" value="CAD0007290.1"/>
    <property type="molecule type" value="Genomic_DNA"/>
</dbReference>
<evidence type="ECO:0000256" key="5">
    <source>
        <dbReference type="ARBA" id="ARBA00023141"/>
    </source>
</evidence>
<evidence type="ECO:0000313" key="10">
    <source>
        <dbReference type="Proteomes" id="UP000556700"/>
    </source>
</evidence>
<gene>
    <name evidence="7" type="primary">aroC</name>
    <name evidence="9" type="ORF">FLACHUCJ7_03245</name>
</gene>
<dbReference type="GO" id="GO:0008652">
    <property type="term" value="P:amino acid biosynthetic process"/>
    <property type="evidence" value="ECO:0007669"/>
    <property type="project" value="UniProtKB-KW"/>
</dbReference>
<proteinExistence type="inferred from homology"/>
<keyword evidence="7" id="KW-0274">FAD</keyword>
<evidence type="ECO:0000256" key="6">
    <source>
        <dbReference type="ARBA" id="ARBA00023239"/>
    </source>
</evidence>
<dbReference type="InterPro" id="IPR020541">
    <property type="entry name" value="Chorismate_synthase_CS"/>
</dbReference>
<evidence type="ECO:0000313" key="9">
    <source>
        <dbReference type="EMBL" id="CAD0007290.1"/>
    </source>
</evidence>
<comment type="subunit">
    <text evidence="7">Homotetramer.</text>
</comment>
<dbReference type="NCBIfam" id="TIGR00033">
    <property type="entry name" value="aroC"/>
    <property type="match status" value="1"/>
</dbReference>
<feature type="binding site" evidence="7">
    <location>
        <position position="367"/>
    </location>
    <ligand>
        <name>FMN</name>
        <dbReference type="ChEBI" id="CHEBI:58210"/>
    </ligand>
</feature>
<dbReference type="AlphaFoldDB" id="A0A6V6Z682"/>
<evidence type="ECO:0000256" key="3">
    <source>
        <dbReference type="ARBA" id="ARBA00013036"/>
    </source>
</evidence>
<keyword evidence="10" id="KW-1185">Reference proteome</keyword>
<evidence type="ECO:0000256" key="8">
    <source>
        <dbReference type="RuleBase" id="RU000605"/>
    </source>
</evidence>
<sequence>MFYQKVINLALVLINYDFSKESYRGNTNFKFFNLIHKTYICSKLIIMAGNSYGTLYKVTTFGESHGEALGGIIDGCPSGIKLDFEAIELDMARRKPGQSAIVTQRKEPDAVQFLSGIFEGKTTGTPIGFIIPNTNQKSDDYSHIKDNYRPSHADYVYDQKYGFRDYRGGGRSSARETASRVVAGAIAKQMLPEIKINAYVSSVGPIHLDTPYQELDFSKIESNPVRCPDEKSAAIMEEYIRDIRKQGDTVGGVVSCVIQNVPVGLGEPVFDKLHAELGKAMLSINAVKGFEYGSGFSGSEMKGSEHNDLYNPDGTTKTNLSGGIQGGISNGMDIYFRVAFKPVATIMQTQDSLDNKGNITPMTGKGRHDPCVVPRAVPIVEAMAAIVLADFYLINKTY</sequence>
<comment type="catalytic activity">
    <reaction evidence="7 8">
        <text>5-O-(1-carboxyvinyl)-3-phosphoshikimate = chorismate + phosphate</text>
        <dbReference type="Rhea" id="RHEA:21020"/>
        <dbReference type="ChEBI" id="CHEBI:29748"/>
        <dbReference type="ChEBI" id="CHEBI:43474"/>
        <dbReference type="ChEBI" id="CHEBI:57701"/>
        <dbReference type="EC" id="4.2.3.5"/>
    </reaction>
</comment>
<dbReference type="Proteomes" id="UP000556700">
    <property type="component" value="Unassembled WGS sequence"/>
</dbReference>
<dbReference type="Pfam" id="PF01264">
    <property type="entry name" value="Chorismate_synt"/>
    <property type="match status" value="1"/>
</dbReference>
<keyword evidence="6 7" id="KW-0456">Lyase</keyword>
<comment type="caution">
    <text evidence="7">Lacks conserved residue(s) required for the propagation of feature annotation.</text>
</comment>
<feature type="binding site" evidence="7">
    <location>
        <position position="326"/>
    </location>
    <ligand>
        <name>FMN</name>
        <dbReference type="ChEBI" id="CHEBI:58210"/>
    </ligand>
</feature>
<dbReference type="UniPathway" id="UPA00053">
    <property type="reaction ID" value="UER00090"/>
</dbReference>
<feature type="binding site" evidence="7">
    <location>
        <begin position="171"/>
        <end position="173"/>
    </location>
    <ligand>
        <name>FMN</name>
        <dbReference type="ChEBI" id="CHEBI:58210"/>
    </ligand>
</feature>
<dbReference type="PROSITE" id="PS00787">
    <property type="entry name" value="CHORISMATE_SYNTHASE_1"/>
    <property type="match status" value="1"/>
</dbReference>
<feature type="binding site" evidence="7">
    <location>
        <position position="94"/>
    </location>
    <ligand>
        <name>NADP(+)</name>
        <dbReference type="ChEBI" id="CHEBI:58349"/>
    </ligand>
</feature>
<dbReference type="NCBIfam" id="NF003793">
    <property type="entry name" value="PRK05382.1"/>
    <property type="match status" value="1"/>
</dbReference>
<dbReference type="Gene3D" id="3.60.150.10">
    <property type="entry name" value="Chorismate synthase AroC"/>
    <property type="match status" value="1"/>
</dbReference>
<dbReference type="CDD" id="cd07304">
    <property type="entry name" value="Chorismate_synthase"/>
    <property type="match status" value="1"/>
</dbReference>
<name>A0A6V6Z682_9FLAO</name>
<dbReference type="FunFam" id="3.60.150.10:FF:000003">
    <property type="entry name" value="Chorismate synthase"/>
    <property type="match status" value="1"/>
</dbReference>
<dbReference type="EC" id="4.2.3.5" evidence="3 7"/>
<dbReference type="InterPro" id="IPR035904">
    <property type="entry name" value="Chorismate_synth_AroC_sf"/>
</dbReference>
<dbReference type="SUPFAM" id="SSF103263">
    <property type="entry name" value="Chorismate synthase, AroC"/>
    <property type="match status" value="1"/>
</dbReference>
<evidence type="ECO:0000256" key="2">
    <source>
        <dbReference type="ARBA" id="ARBA00008014"/>
    </source>
</evidence>
<feature type="binding site" evidence="7">
    <location>
        <begin position="285"/>
        <end position="286"/>
    </location>
    <ligand>
        <name>FMN</name>
        <dbReference type="ChEBI" id="CHEBI:58210"/>
    </ligand>
</feature>
<evidence type="ECO:0000256" key="4">
    <source>
        <dbReference type="ARBA" id="ARBA00022605"/>
    </source>
</evidence>
<comment type="cofactor">
    <cofactor evidence="7 8">
        <name>FMNH2</name>
        <dbReference type="ChEBI" id="CHEBI:57618"/>
    </cofactor>
    <text evidence="7 8">Reduced FMN (FMNH(2)).</text>
</comment>
<accession>A0A6V6Z682</accession>
<dbReference type="GO" id="GO:0004107">
    <property type="term" value="F:chorismate synthase activity"/>
    <property type="evidence" value="ECO:0007669"/>
    <property type="project" value="UniProtKB-UniRule"/>
</dbReference>
<dbReference type="HAMAP" id="MF_00300">
    <property type="entry name" value="Chorismate_synth"/>
    <property type="match status" value="1"/>
</dbReference>
<protein>
    <recommendedName>
        <fullName evidence="3 7">Chorismate synthase</fullName>
        <shortName evidence="7">CS</shortName>
        <ecNumber evidence="3 7">4.2.3.5</ecNumber>
    </recommendedName>
    <alternativeName>
        <fullName evidence="7">5-enolpyruvylshikimate-3-phosphate phospholyase</fullName>
    </alternativeName>
</protein>
<keyword evidence="7" id="KW-0285">Flavoprotein</keyword>
<dbReference type="PANTHER" id="PTHR21085:SF0">
    <property type="entry name" value="CHORISMATE SYNTHASE"/>
    <property type="match status" value="1"/>
</dbReference>
<evidence type="ECO:0000256" key="1">
    <source>
        <dbReference type="ARBA" id="ARBA00005044"/>
    </source>
</evidence>
<keyword evidence="7" id="KW-0288">FMN</keyword>
<dbReference type="PROSITE" id="PS00788">
    <property type="entry name" value="CHORISMATE_SYNTHASE_2"/>
    <property type="match status" value="1"/>
</dbReference>
<keyword evidence="4 7" id="KW-0028">Amino-acid biosynthesis</keyword>
<dbReference type="InterPro" id="IPR000453">
    <property type="entry name" value="Chorismate_synth"/>
</dbReference>
<dbReference type="GO" id="GO:0009073">
    <property type="term" value="P:aromatic amino acid family biosynthetic process"/>
    <property type="evidence" value="ECO:0007669"/>
    <property type="project" value="UniProtKB-KW"/>
</dbReference>
<organism evidence="9 10">
    <name type="scientific">Flavobacterium chungangense</name>
    <dbReference type="NCBI Taxonomy" id="554283"/>
    <lineage>
        <taxon>Bacteria</taxon>
        <taxon>Pseudomonadati</taxon>
        <taxon>Bacteroidota</taxon>
        <taxon>Flavobacteriia</taxon>
        <taxon>Flavobacteriales</taxon>
        <taxon>Flavobacteriaceae</taxon>
        <taxon>Flavobacterium</taxon>
    </lineage>
</organism>
<dbReference type="PROSITE" id="PS00789">
    <property type="entry name" value="CHORISMATE_SYNTHASE_3"/>
    <property type="match status" value="1"/>
</dbReference>
<evidence type="ECO:0000256" key="7">
    <source>
        <dbReference type="HAMAP-Rule" id="MF_00300"/>
    </source>
</evidence>
<dbReference type="GO" id="GO:0005829">
    <property type="term" value="C:cytosol"/>
    <property type="evidence" value="ECO:0007669"/>
    <property type="project" value="TreeGrafter"/>
</dbReference>
<comment type="pathway">
    <text evidence="1 7 8">Metabolic intermediate biosynthesis; chorismate biosynthesis; chorismate from D-erythrose 4-phosphate and phosphoenolpyruvate: step 7/7.</text>
</comment>
<comment type="similarity">
    <text evidence="2 7 8">Belongs to the chorismate synthase family.</text>
</comment>
<comment type="caution">
    <text evidence="9">The sequence shown here is derived from an EMBL/GenBank/DDBJ whole genome shotgun (WGS) entry which is preliminary data.</text>
</comment>
<dbReference type="PANTHER" id="PTHR21085">
    <property type="entry name" value="CHORISMATE SYNTHASE"/>
    <property type="match status" value="1"/>
</dbReference>
<reference evidence="9 10" key="1">
    <citation type="submission" date="2020-06" db="EMBL/GenBank/DDBJ databases">
        <authorList>
            <person name="Criscuolo A."/>
        </authorList>
    </citation>
    <scope>NUCLEOTIDE SEQUENCE [LARGE SCALE GENOMIC DNA]</scope>
    <source>
        <strain evidence="10">CIP 110025</strain>
    </source>
</reference>
<dbReference type="PIRSF" id="PIRSF001456">
    <property type="entry name" value="Chorismate_synth"/>
    <property type="match status" value="1"/>
</dbReference>